<proteinExistence type="predicted"/>
<dbReference type="EMBL" id="BJYV01000001">
    <property type="protein sequence ID" value="GEO20105.1"/>
    <property type="molecule type" value="Genomic_DNA"/>
</dbReference>
<evidence type="ECO:0000313" key="3">
    <source>
        <dbReference type="EMBL" id="GEO20105.1"/>
    </source>
</evidence>
<gene>
    <name evidence="3" type="ORF">CQA01_06390</name>
</gene>
<feature type="region of interest" description="Disordered" evidence="1">
    <location>
        <begin position="412"/>
        <end position="435"/>
    </location>
</feature>
<comment type="caution">
    <text evidence="3">The sequence shown here is derived from an EMBL/GenBank/DDBJ whole genome shotgun (WGS) entry which is preliminary data.</text>
</comment>
<feature type="domain" description="LTD" evidence="2">
    <location>
        <begin position="278"/>
        <end position="405"/>
    </location>
</feature>
<evidence type="ECO:0000259" key="2">
    <source>
        <dbReference type="PROSITE" id="PS51841"/>
    </source>
</evidence>
<keyword evidence="4" id="KW-1185">Reference proteome</keyword>
<dbReference type="SUPFAM" id="SSF74853">
    <property type="entry name" value="Lamin A/C globular tail domain"/>
    <property type="match status" value="2"/>
</dbReference>
<accession>A0A512C7D9</accession>
<dbReference type="Pfam" id="PF00932">
    <property type="entry name" value="LTD"/>
    <property type="match status" value="2"/>
</dbReference>
<feature type="domain" description="LTD" evidence="2">
    <location>
        <begin position="42"/>
        <end position="148"/>
    </location>
</feature>
<dbReference type="InterPro" id="IPR036415">
    <property type="entry name" value="Lamin_tail_dom_sf"/>
</dbReference>
<dbReference type="AlphaFoldDB" id="A0A512C7D9"/>
<dbReference type="Proteomes" id="UP000321301">
    <property type="component" value="Unassembled WGS sequence"/>
</dbReference>
<reference evidence="3 4" key="1">
    <citation type="submission" date="2019-07" db="EMBL/GenBank/DDBJ databases">
        <title>Whole genome shotgun sequence of Cyclobacterium qasimii NBRC 106168.</title>
        <authorList>
            <person name="Hosoyama A."/>
            <person name="Uohara A."/>
            <person name="Ohji S."/>
            <person name="Ichikawa N."/>
        </authorList>
    </citation>
    <scope>NUCLEOTIDE SEQUENCE [LARGE SCALE GENOMIC DNA]</scope>
    <source>
        <strain evidence="3 4">NBRC 106168</strain>
    </source>
</reference>
<name>A0A512C7D9_9BACT</name>
<dbReference type="Gene3D" id="2.60.40.1260">
    <property type="entry name" value="Lamin Tail domain"/>
    <property type="match status" value="2"/>
</dbReference>
<dbReference type="PROSITE" id="PS51841">
    <property type="entry name" value="LTD"/>
    <property type="match status" value="2"/>
</dbReference>
<protein>
    <recommendedName>
        <fullName evidence="2">LTD domain-containing protein</fullName>
    </recommendedName>
</protein>
<dbReference type="RefSeq" id="WP_040418005.1">
    <property type="nucleotide sequence ID" value="NZ_BJYV01000001.1"/>
</dbReference>
<dbReference type="InterPro" id="IPR001322">
    <property type="entry name" value="Lamin_tail_dom"/>
</dbReference>
<sequence length="435" mass="47001">MDISANHFMALFRKFAPFRKMNFNHFSYFLIISLLFATSCTEDETIEPEAKAEVAIFINEIFASGEDWIELYNALETSQNIGGYVLSDDSNAYSLPAGTTIPASGFLVVLCNDLGTGLNANFKLSGDGEAISLESADGTLIDNVTYPNLDNGQSYARFPDGSDFWEITGTTTQGESNGDDSAPAINSISREPLVPALNEEVIITAELISTTAVSSLSLFYQFNDGSFSEVVMSYQSGTAYTGTIPGMATEGRVAYYVEAIGTNGLSTFKPATAPENLEDYLLNTDPLPQLVINEFMASNNTCCPDTDSGEEEFNDWIEIHNTGTTAVNIAGMYLSDDKDDPFGDKISSDDTDATTIPAGGYLVLWADGSTDQGALHLNFSLSADGEDIGLFYIDGRTIDTYTYEAQEEDISWGRTTDGGTTWAAMENPTPGQTNN</sequence>
<evidence type="ECO:0000313" key="4">
    <source>
        <dbReference type="Proteomes" id="UP000321301"/>
    </source>
</evidence>
<evidence type="ECO:0000256" key="1">
    <source>
        <dbReference type="SAM" id="MobiDB-lite"/>
    </source>
</evidence>
<organism evidence="3 4">
    <name type="scientific">Cyclobacterium qasimii</name>
    <dbReference type="NCBI Taxonomy" id="1350429"/>
    <lineage>
        <taxon>Bacteria</taxon>
        <taxon>Pseudomonadati</taxon>
        <taxon>Bacteroidota</taxon>
        <taxon>Cytophagia</taxon>
        <taxon>Cytophagales</taxon>
        <taxon>Cyclobacteriaceae</taxon>
        <taxon>Cyclobacterium</taxon>
    </lineage>
</organism>